<dbReference type="Proteomes" id="UP000197025">
    <property type="component" value="Unassembled WGS sequence"/>
</dbReference>
<keyword evidence="7" id="KW-1185">Reference proteome</keyword>
<feature type="domain" description="S1 motif" evidence="5">
    <location>
        <begin position="169"/>
        <end position="237"/>
    </location>
</feature>
<dbReference type="RefSeq" id="WP_088570265.1">
    <property type="nucleotide sequence ID" value="NZ_FYEK01000007.1"/>
</dbReference>
<dbReference type="EMBL" id="FYEK01000007">
    <property type="protein sequence ID" value="SNB59639.1"/>
    <property type="molecule type" value="Genomic_DNA"/>
</dbReference>
<name>A0A212QJR7_9CHLR</name>
<dbReference type="OrthoDB" id="9804077at2"/>
<evidence type="ECO:0000256" key="2">
    <source>
        <dbReference type="ARBA" id="ARBA00022980"/>
    </source>
</evidence>
<dbReference type="InterPro" id="IPR050437">
    <property type="entry name" value="Ribos_protein_bS1-like"/>
</dbReference>
<dbReference type="GO" id="GO:1990904">
    <property type="term" value="C:ribonucleoprotein complex"/>
    <property type="evidence" value="ECO:0007669"/>
    <property type="project" value="UniProtKB-KW"/>
</dbReference>
<comment type="function">
    <text evidence="4">Binds mRNA; thus facilitating recognition of the initiation point. It is needed to translate mRNA with a short Shine-Dalgarno (SD) purine-rich sequence.</text>
</comment>
<evidence type="ECO:0000256" key="3">
    <source>
        <dbReference type="ARBA" id="ARBA00023274"/>
    </source>
</evidence>
<dbReference type="InterPro" id="IPR003029">
    <property type="entry name" value="S1_domain"/>
</dbReference>
<dbReference type="CDD" id="cd05688">
    <property type="entry name" value="S1_RPS1_repeat_ec3"/>
    <property type="match status" value="1"/>
</dbReference>
<evidence type="ECO:0000313" key="7">
    <source>
        <dbReference type="Proteomes" id="UP000197025"/>
    </source>
</evidence>
<dbReference type="GO" id="GO:0005737">
    <property type="term" value="C:cytoplasm"/>
    <property type="evidence" value="ECO:0007669"/>
    <property type="project" value="UniProtKB-ARBA"/>
</dbReference>
<dbReference type="PANTHER" id="PTHR10724:SF7">
    <property type="entry name" value="SMALL RIBOSOMAL SUBUNIT PROTEIN BS1C"/>
    <property type="match status" value="1"/>
</dbReference>
<evidence type="ECO:0000313" key="6">
    <source>
        <dbReference type="EMBL" id="SNB59639.1"/>
    </source>
</evidence>
<dbReference type="FunFam" id="2.40.50.140:FF:000051">
    <property type="entry name" value="RNA-binding transcriptional accessory protein"/>
    <property type="match status" value="1"/>
</dbReference>
<gene>
    <name evidence="6" type="ORF">SAMN02746019_00024870</name>
</gene>
<dbReference type="Gene3D" id="2.40.50.140">
    <property type="entry name" value="Nucleic acid-binding proteins"/>
    <property type="match status" value="3"/>
</dbReference>
<dbReference type="PRINTS" id="PR00681">
    <property type="entry name" value="RIBOSOMALS1"/>
</dbReference>
<dbReference type="CDD" id="cd04465">
    <property type="entry name" value="S1_RPS1_repeat_ec2_hs2"/>
    <property type="match status" value="1"/>
</dbReference>
<dbReference type="Pfam" id="PF00575">
    <property type="entry name" value="S1"/>
    <property type="match status" value="2"/>
</dbReference>
<dbReference type="PANTHER" id="PTHR10724">
    <property type="entry name" value="30S RIBOSOMAL PROTEIN S1"/>
    <property type="match status" value="1"/>
</dbReference>
<dbReference type="CDD" id="cd00164">
    <property type="entry name" value="S1_like"/>
    <property type="match status" value="1"/>
</dbReference>
<evidence type="ECO:0000256" key="1">
    <source>
        <dbReference type="ARBA" id="ARBA00006767"/>
    </source>
</evidence>
<dbReference type="AlphaFoldDB" id="A0A212QJR7"/>
<dbReference type="InterPro" id="IPR035104">
    <property type="entry name" value="Ribosomal_protein_S1-like"/>
</dbReference>
<dbReference type="SMART" id="SM00316">
    <property type="entry name" value="S1"/>
    <property type="match status" value="3"/>
</dbReference>
<reference evidence="7" key="1">
    <citation type="submission" date="2017-06" db="EMBL/GenBank/DDBJ databases">
        <authorList>
            <person name="Varghese N."/>
            <person name="Submissions S."/>
        </authorList>
    </citation>
    <scope>NUCLEOTIDE SEQUENCE [LARGE SCALE GENOMIC DNA]</scope>
    <source>
        <strain evidence="7">JAD2</strain>
    </source>
</reference>
<evidence type="ECO:0000259" key="5">
    <source>
        <dbReference type="PROSITE" id="PS50126"/>
    </source>
</evidence>
<accession>A0A212QJR7</accession>
<keyword evidence="2 6" id="KW-0689">Ribosomal protein</keyword>
<dbReference type="FunFam" id="2.40.50.140:FF:000103">
    <property type="entry name" value="protein RRP5 homolog"/>
    <property type="match status" value="1"/>
</dbReference>
<dbReference type="GO" id="GO:0003735">
    <property type="term" value="F:structural constituent of ribosome"/>
    <property type="evidence" value="ECO:0007669"/>
    <property type="project" value="TreeGrafter"/>
</dbReference>
<dbReference type="PROSITE" id="PS50126">
    <property type="entry name" value="S1"/>
    <property type="match status" value="3"/>
</dbReference>
<dbReference type="GO" id="GO:0003729">
    <property type="term" value="F:mRNA binding"/>
    <property type="evidence" value="ECO:0007669"/>
    <property type="project" value="TreeGrafter"/>
</dbReference>
<evidence type="ECO:0000256" key="4">
    <source>
        <dbReference type="ARBA" id="ARBA00025604"/>
    </source>
</evidence>
<dbReference type="GO" id="GO:0006412">
    <property type="term" value="P:translation"/>
    <property type="evidence" value="ECO:0007669"/>
    <property type="project" value="TreeGrafter"/>
</dbReference>
<organism evidence="6 7">
    <name type="scientific">Thermoflexus hugenholtzii JAD2</name>
    <dbReference type="NCBI Taxonomy" id="877466"/>
    <lineage>
        <taxon>Bacteria</taxon>
        <taxon>Bacillati</taxon>
        <taxon>Chloroflexota</taxon>
        <taxon>Thermoflexia</taxon>
        <taxon>Thermoflexales</taxon>
        <taxon>Thermoflexaceae</taxon>
        <taxon>Thermoflexus</taxon>
    </lineage>
</organism>
<protein>
    <submittedName>
        <fullName evidence="6">Ribosomal protein S1</fullName>
    </submittedName>
</protein>
<feature type="domain" description="S1 motif" evidence="5">
    <location>
        <begin position="75"/>
        <end position="150"/>
    </location>
</feature>
<feature type="domain" description="S1 motif" evidence="5">
    <location>
        <begin position="254"/>
        <end position="322"/>
    </location>
</feature>
<dbReference type="InParanoid" id="A0A212QJR7"/>
<dbReference type="GO" id="GO:0005840">
    <property type="term" value="C:ribosome"/>
    <property type="evidence" value="ECO:0007669"/>
    <property type="project" value="UniProtKB-KW"/>
</dbReference>
<dbReference type="SUPFAM" id="SSF50249">
    <property type="entry name" value="Nucleic acid-binding proteins"/>
    <property type="match status" value="3"/>
</dbReference>
<sequence>MRVTEPGYVPPSEEYWTALMEQGEFARWPAPEAEPEEIWEGLGMGQGRPIPMPGPWDLGAGEPDWRAARACLESGQPLTVTVVGYNRGGLIVQAEGLPRGFVPASHLLHFPNALDGPSRASALARYIGQTLQVRAIEVDEVGGRFVLSERLAHQDPRRVEALFAELRPGQVRRGVVTKVTSFGAFVDLGGFEGLLHLSEMSWGRINDPGEVVRAGQELEVLVLEVNPQERRVQLSLKRLQPDPWETLPQRYRVGQVVEGVVTTVTHFGAFVRLEEGVEGLLHISELGATVDHPREAVREGQRVRVRILSIDPAARRIALSRRGLEADV</sequence>
<proteinExistence type="inferred from homology"/>
<keyword evidence="3" id="KW-0687">Ribonucleoprotein</keyword>
<comment type="similarity">
    <text evidence="1">Belongs to the bacterial ribosomal protein bS1 family.</text>
</comment>
<dbReference type="InterPro" id="IPR012340">
    <property type="entry name" value="NA-bd_OB-fold"/>
</dbReference>